<name>A0A4Z1C206_9RHOB</name>
<accession>A0A4Z1C206</accession>
<comment type="caution">
    <text evidence="1">The sequence shown here is derived from an EMBL/GenBank/DDBJ whole genome shotgun (WGS) entry which is preliminary data.</text>
</comment>
<evidence type="ECO:0008006" key="3">
    <source>
        <dbReference type="Google" id="ProtNLM"/>
    </source>
</evidence>
<evidence type="ECO:0000313" key="1">
    <source>
        <dbReference type="EMBL" id="TGN39102.1"/>
    </source>
</evidence>
<reference evidence="1 2" key="1">
    <citation type="submission" date="2019-03" db="EMBL/GenBank/DDBJ databases">
        <authorList>
            <person name="Li J."/>
        </authorList>
    </citation>
    <scope>NUCLEOTIDE SEQUENCE [LARGE SCALE GENOMIC DNA]</scope>
    <source>
        <strain evidence="1 2">3058</strain>
    </source>
</reference>
<protein>
    <recommendedName>
        <fullName evidence="3">Colanic acid biosynthesis glycosyltransferase WcaL</fullName>
    </recommendedName>
</protein>
<evidence type="ECO:0000313" key="2">
    <source>
        <dbReference type="Proteomes" id="UP000297972"/>
    </source>
</evidence>
<dbReference type="EMBL" id="SRPG01000428">
    <property type="protein sequence ID" value="TGN39102.1"/>
    <property type="molecule type" value="Genomic_DNA"/>
</dbReference>
<organism evidence="1 2">
    <name type="scientific">Paracoccus liaowanqingii</name>
    <dbReference type="NCBI Taxonomy" id="2560053"/>
    <lineage>
        <taxon>Bacteria</taxon>
        <taxon>Pseudomonadati</taxon>
        <taxon>Pseudomonadota</taxon>
        <taxon>Alphaproteobacteria</taxon>
        <taxon>Rhodobacterales</taxon>
        <taxon>Paracoccaceae</taxon>
        <taxon>Paracoccus</taxon>
    </lineage>
</organism>
<gene>
    <name evidence="1" type="ORF">E4L95_21805</name>
</gene>
<dbReference type="Proteomes" id="UP000297972">
    <property type="component" value="Unassembled WGS sequence"/>
</dbReference>
<sequence>MRQQLSATLPDAQADTALRVGYVVNTYPRPSQTFIRREILALEAQGIPVARFAMRRDADPVTSAEDRAEQDKTRYVLDSGALRLALALAGAVLRHPSALRAALRA</sequence>
<feature type="non-terminal residue" evidence="1">
    <location>
        <position position="105"/>
    </location>
</feature>
<proteinExistence type="predicted"/>
<dbReference type="AlphaFoldDB" id="A0A4Z1C206"/>
<keyword evidence="2" id="KW-1185">Reference proteome</keyword>